<dbReference type="PANTHER" id="PTHR30003:SF0">
    <property type="entry name" value="GLYCOLATE PERMEASE GLCA-RELATED"/>
    <property type="match status" value="1"/>
</dbReference>
<feature type="transmembrane region" description="Helical" evidence="8">
    <location>
        <begin position="90"/>
        <end position="116"/>
    </location>
</feature>
<keyword evidence="10" id="KW-1185">Reference proteome</keyword>
<comment type="similarity">
    <text evidence="2 8">Belongs to the lactate permease family.</text>
</comment>
<evidence type="ECO:0000256" key="2">
    <source>
        <dbReference type="ARBA" id="ARBA00010100"/>
    </source>
</evidence>
<evidence type="ECO:0000313" key="10">
    <source>
        <dbReference type="Proteomes" id="UP000294581"/>
    </source>
</evidence>
<keyword evidence="7 8" id="KW-0472">Membrane</keyword>
<protein>
    <recommendedName>
        <fullName evidence="8">L-lactate permease</fullName>
    </recommendedName>
</protein>
<comment type="function">
    <text evidence="8">Uptake of L-lactate across the membrane. Can also transport D-lactate and glycolate.</text>
</comment>
<comment type="caution">
    <text evidence="8">Lacks conserved residue(s) required for the propagation of feature annotation.</text>
</comment>
<dbReference type="Proteomes" id="UP000294581">
    <property type="component" value="Unassembled WGS sequence"/>
</dbReference>
<feature type="transmembrane region" description="Helical" evidence="8">
    <location>
        <begin position="272"/>
        <end position="290"/>
    </location>
</feature>
<dbReference type="GO" id="GO:0015295">
    <property type="term" value="F:solute:proton symporter activity"/>
    <property type="evidence" value="ECO:0007669"/>
    <property type="project" value="TreeGrafter"/>
</dbReference>
<feature type="transmembrane region" description="Helical" evidence="8">
    <location>
        <begin position="302"/>
        <end position="324"/>
    </location>
</feature>
<evidence type="ECO:0000256" key="1">
    <source>
        <dbReference type="ARBA" id="ARBA00004651"/>
    </source>
</evidence>
<evidence type="ECO:0000256" key="3">
    <source>
        <dbReference type="ARBA" id="ARBA00022448"/>
    </source>
</evidence>
<comment type="caution">
    <text evidence="9">The sequence shown here is derived from an EMBL/GenBank/DDBJ whole genome shotgun (WGS) entry which is preliminary data.</text>
</comment>
<evidence type="ECO:0000256" key="7">
    <source>
        <dbReference type="ARBA" id="ARBA00023136"/>
    </source>
</evidence>
<organism evidence="9 10">
    <name type="scientific">Alicyclobacillus sacchari</name>
    <dbReference type="NCBI Taxonomy" id="392010"/>
    <lineage>
        <taxon>Bacteria</taxon>
        <taxon>Bacillati</taxon>
        <taxon>Bacillota</taxon>
        <taxon>Bacilli</taxon>
        <taxon>Bacillales</taxon>
        <taxon>Alicyclobacillaceae</taxon>
        <taxon>Alicyclobacillus</taxon>
    </lineage>
</organism>
<keyword evidence="5 8" id="KW-0812">Transmembrane</keyword>
<feature type="transmembrane region" description="Helical" evidence="8">
    <location>
        <begin position="147"/>
        <end position="167"/>
    </location>
</feature>
<dbReference type="InterPro" id="IPR003804">
    <property type="entry name" value="Lactate_perm"/>
</dbReference>
<reference evidence="9 10" key="1">
    <citation type="submission" date="2019-03" db="EMBL/GenBank/DDBJ databases">
        <title>Genomic Encyclopedia of Type Strains, Phase IV (KMG-IV): sequencing the most valuable type-strain genomes for metagenomic binning, comparative biology and taxonomic classification.</title>
        <authorList>
            <person name="Goeker M."/>
        </authorList>
    </citation>
    <scope>NUCLEOTIDE SEQUENCE [LARGE SCALE GENOMIC DNA]</scope>
    <source>
        <strain evidence="9 10">DSM 17974</strain>
    </source>
</reference>
<feature type="transmembrane region" description="Helical" evidence="8">
    <location>
        <begin position="393"/>
        <end position="415"/>
    </location>
</feature>
<dbReference type="RefSeq" id="WP_134159602.1">
    <property type="nucleotide sequence ID" value="NZ_SORF01000007.1"/>
</dbReference>
<keyword evidence="3 8" id="KW-0813">Transport</keyword>
<dbReference type="GO" id="GO:0005886">
    <property type="term" value="C:plasma membrane"/>
    <property type="evidence" value="ECO:0007669"/>
    <property type="project" value="UniProtKB-SubCell"/>
</dbReference>
<feature type="transmembrane region" description="Helical" evidence="8">
    <location>
        <begin position="195"/>
        <end position="215"/>
    </location>
</feature>
<feature type="transmembrane region" description="Helical" evidence="8">
    <location>
        <begin position="56"/>
        <end position="78"/>
    </location>
</feature>
<evidence type="ECO:0000256" key="6">
    <source>
        <dbReference type="ARBA" id="ARBA00022989"/>
    </source>
</evidence>
<dbReference type="AlphaFoldDB" id="A0A4R8LLQ1"/>
<comment type="subcellular location">
    <subcellularLocation>
        <location evidence="1 8">Cell membrane</location>
        <topology evidence="1 8">Multi-pass membrane protein</topology>
    </subcellularLocation>
</comment>
<gene>
    <name evidence="9" type="ORF">C7445_1071</name>
</gene>
<feature type="transmembrane region" description="Helical" evidence="8">
    <location>
        <begin position="123"/>
        <end position="141"/>
    </location>
</feature>
<evidence type="ECO:0000256" key="4">
    <source>
        <dbReference type="ARBA" id="ARBA00022475"/>
    </source>
</evidence>
<dbReference type="Pfam" id="PF02652">
    <property type="entry name" value="Lactate_perm"/>
    <property type="match status" value="2"/>
</dbReference>
<proteinExistence type="inferred from homology"/>
<keyword evidence="6 8" id="KW-1133">Transmembrane helix</keyword>
<sequence>MFFSSLFARYAQTPVQQALLISAALGLFLEATTGFGIGIVIAAPLYLAMGFEPSKAAILSLLTQSAVPWGALAVGTVLNAELSNVSLKALGVGSALFTIPLYLIYTIAVVCIAGGWRTVWRNALTILFLWASLSVSTWAANAYVSPPLAGVLAGFVTASLLLIYFRITSLRINPTIKQTAAAKEDNADLPLWKSVLPYGFLIVFSLAANLWPPLYRWLHTVLVWRVPSLQFQLELLYSPGFALLMASIVGIVMYRLSWAQIRDCALRTLKQVYPAAISTVGFVAMSTVMQQARMTDSFSHNLALWVGSGFLLVSPIIGGLGGLITGSNSASNAMFAPLQSMMAHELHQSPLLYAVTQNVAASNLTMESPSRIALAASITDLAGREGTLTRRTVPLGILAIVIITICAVGINIIYYH</sequence>
<dbReference type="GO" id="GO:0015129">
    <property type="term" value="F:lactate transmembrane transporter activity"/>
    <property type="evidence" value="ECO:0007669"/>
    <property type="project" value="UniProtKB-UniRule"/>
</dbReference>
<feature type="transmembrane region" description="Helical" evidence="8">
    <location>
        <begin position="20"/>
        <end position="49"/>
    </location>
</feature>
<keyword evidence="4 8" id="KW-1003">Cell membrane</keyword>
<evidence type="ECO:0000313" key="9">
    <source>
        <dbReference type="EMBL" id="TDY46227.1"/>
    </source>
</evidence>
<evidence type="ECO:0000256" key="5">
    <source>
        <dbReference type="ARBA" id="ARBA00022692"/>
    </source>
</evidence>
<dbReference type="OrthoDB" id="9761056at2"/>
<name>A0A4R8LLQ1_9BACL</name>
<feature type="transmembrane region" description="Helical" evidence="8">
    <location>
        <begin position="235"/>
        <end position="256"/>
    </location>
</feature>
<evidence type="ECO:0000256" key="8">
    <source>
        <dbReference type="RuleBase" id="RU365092"/>
    </source>
</evidence>
<accession>A0A4R8LLQ1</accession>
<dbReference type="PANTHER" id="PTHR30003">
    <property type="entry name" value="L-LACTATE PERMEASE"/>
    <property type="match status" value="1"/>
</dbReference>
<dbReference type="EMBL" id="SORF01000007">
    <property type="protein sequence ID" value="TDY46227.1"/>
    <property type="molecule type" value="Genomic_DNA"/>
</dbReference>